<evidence type="ECO:0000256" key="1">
    <source>
        <dbReference type="SAM" id="Phobius"/>
    </source>
</evidence>
<dbReference type="EMBL" id="JAEFBK010000010">
    <property type="protein sequence ID" value="KAG7561292.1"/>
    <property type="molecule type" value="Genomic_DNA"/>
</dbReference>
<keyword evidence="1" id="KW-0472">Membrane</keyword>
<dbReference type="Proteomes" id="UP000694240">
    <property type="component" value="Chromosome 10"/>
</dbReference>
<reference evidence="2 3" key="1">
    <citation type="submission" date="2020-12" db="EMBL/GenBank/DDBJ databases">
        <title>Concerted genomic and epigenomic changes stabilize Arabidopsis allopolyploids.</title>
        <authorList>
            <person name="Chen Z."/>
        </authorList>
    </citation>
    <scope>NUCLEOTIDE SEQUENCE [LARGE SCALE GENOMIC DNA]</scope>
    <source>
        <strain evidence="2">Allo738</strain>
        <tissue evidence="2">Leaf</tissue>
    </source>
</reference>
<dbReference type="Pfam" id="PF02585">
    <property type="entry name" value="PIG-L"/>
    <property type="match status" value="1"/>
</dbReference>
<dbReference type="PANTHER" id="PTHR12993">
    <property type="entry name" value="N-ACETYLGLUCOSAMINYL-PHOSPHATIDYLINOSITOL DE-N-ACETYLASE-RELATED"/>
    <property type="match status" value="1"/>
</dbReference>
<name>A0A8T1ZPC5_9BRAS</name>
<comment type="caution">
    <text evidence="2">The sequence shown here is derived from an EMBL/GenBank/DDBJ whole genome shotgun (WGS) entry which is preliminary data.</text>
</comment>
<keyword evidence="1" id="KW-0812">Transmembrane</keyword>
<feature type="transmembrane region" description="Helical" evidence="1">
    <location>
        <begin position="52"/>
        <end position="74"/>
    </location>
</feature>
<dbReference type="GO" id="GO:0005783">
    <property type="term" value="C:endoplasmic reticulum"/>
    <property type="evidence" value="ECO:0007669"/>
    <property type="project" value="TreeGrafter"/>
</dbReference>
<proteinExistence type="predicted"/>
<sequence length="309" mass="35029">MCFSSHSQSTQFCFTCAYRSVTSSFSPAISLQRRLVAVIKLFVPSKPSFGQMAWLVVSVSLIVIWVASFCKIFFRATSTSSAAAILDDGQTPQKKNVMFVIAHPDDESMFFSPTINYLASSACNLHILCFSTGNADGMGSIRKDELHRACAVLKVPLEQLKILDHPNLQDGFGQLWSHDLLTEIIKEEVTNHDIHTIITFDNYGVSGHCNHRDVHRGVLKFLQTNSGRNIKAWELVSLNIFRKYFGPVDIWLSILSAKQHPSKVFIINEQPWKSFKAMAQHLSQWVWFRKLFVSFSSYTYANTLNRINP</sequence>
<dbReference type="AlphaFoldDB" id="A0A8T1ZPC5"/>
<dbReference type="PANTHER" id="PTHR12993:SF11">
    <property type="entry name" value="N-ACETYLGLUCOSAMINYL-PHOSPHATIDYLINOSITOL DE-N-ACETYLASE"/>
    <property type="match status" value="1"/>
</dbReference>
<evidence type="ECO:0000313" key="3">
    <source>
        <dbReference type="Proteomes" id="UP000694240"/>
    </source>
</evidence>
<protein>
    <submittedName>
        <fullName evidence="2">Putative deacetylase LmbE-like domain superfamily</fullName>
    </submittedName>
</protein>
<evidence type="ECO:0000313" key="2">
    <source>
        <dbReference type="EMBL" id="KAG7561292.1"/>
    </source>
</evidence>
<keyword evidence="3" id="KW-1185">Reference proteome</keyword>
<keyword evidence="1" id="KW-1133">Transmembrane helix</keyword>
<accession>A0A8T1ZPC5</accession>
<dbReference type="InterPro" id="IPR003737">
    <property type="entry name" value="GlcNAc_PI_deacetylase-related"/>
</dbReference>
<organism evidence="2 3">
    <name type="scientific">Arabidopsis thaliana x Arabidopsis arenosa</name>
    <dbReference type="NCBI Taxonomy" id="1240361"/>
    <lineage>
        <taxon>Eukaryota</taxon>
        <taxon>Viridiplantae</taxon>
        <taxon>Streptophyta</taxon>
        <taxon>Embryophyta</taxon>
        <taxon>Tracheophyta</taxon>
        <taxon>Spermatophyta</taxon>
        <taxon>Magnoliopsida</taxon>
        <taxon>eudicotyledons</taxon>
        <taxon>Gunneridae</taxon>
        <taxon>Pentapetalae</taxon>
        <taxon>rosids</taxon>
        <taxon>malvids</taxon>
        <taxon>Brassicales</taxon>
        <taxon>Brassicaceae</taxon>
        <taxon>Camelineae</taxon>
        <taxon>Arabidopsis</taxon>
    </lineage>
</organism>
<dbReference type="GO" id="GO:0000225">
    <property type="term" value="F:N-acetylglucosaminylphosphatidylinositol deacetylase activity"/>
    <property type="evidence" value="ECO:0007669"/>
    <property type="project" value="TreeGrafter"/>
</dbReference>
<gene>
    <name evidence="2" type="ORF">ISN45_Aa05g027230</name>
</gene>